<accession>A0ABD3M8W3</accession>
<evidence type="ECO:0000256" key="1">
    <source>
        <dbReference type="SAM" id="MobiDB-lite"/>
    </source>
</evidence>
<dbReference type="EMBL" id="JALLBG020000186">
    <property type="protein sequence ID" value="KAL3760398.1"/>
    <property type="molecule type" value="Genomic_DNA"/>
</dbReference>
<reference evidence="2 3" key="1">
    <citation type="submission" date="2024-10" db="EMBL/GenBank/DDBJ databases">
        <title>Updated reference genomes for cyclostephanoid diatoms.</title>
        <authorList>
            <person name="Roberts W.R."/>
            <person name="Alverson A.J."/>
        </authorList>
    </citation>
    <scope>NUCLEOTIDE SEQUENCE [LARGE SCALE GENOMIC DNA]</scope>
    <source>
        <strain evidence="2 3">AJA232-27</strain>
    </source>
</reference>
<dbReference type="SUPFAM" id="SSF143456">
    <property type="entry name" value="VC0467-like"/>
    <property type="match status" value="1"/>
</dbReference>
<keyword evidence="3" id="KW-1185">Reference proteome</keyword>
<dbReference type="PANTHER" id="PTHR31984:SF17">
    <property type="entry name" value="TRANSCRIPTIONAL REGULATOR"/>
    <property type="match status" value="1"/>
</dbReference>
<feature type="non-terminal residue" evidence="2">
    <location>
        <position position="1"/>
    </location>
</feature>
<protein>
    <submittedName>
        <fullName evidence="2">Uncharacterized protein</fullName>
    </submittedName>
</protein>
<feature type="region of interest" description="Disordered" evidence="1">
    <location>
        <begin position="29"/>
        <end position="149"/>
    </location>
</feature>
<feature type="region of interest" description="Disordered" evidence="1">
    <location>
        <begin position="256"/>
        <end position="278"/>
    </location>
</feature>
<dbReference type="PANTHER" id="PTHR31984">
    <property type="entry name" value="TRANSPORTER, PUTATIVE (DUF179)-RELATED"/>
    <property type="match status" value="1"/>
</dbReference>
<feature type="compositionally biased region" description="Low complexity" evidence="1">
    <location>
        <begin position="46"/>
        <end position="74"/>
    </location>
</feature>
<dbReference type="Gene3D" id="3.40.1740.10">
    <property type="entry name" value="VC0467-like"/>
    <property type="match status" value="1"/>
</dbReference>
<feature type="compositionally biased region" description="Acidic residues" evidence="1">
    <location>
        <begin position="105"/>
        <end position="138"/>
    </location>
</feature>
<feature type="region of interest" description="Disordered" evidence="1">
    <location>
        <begin position="338"/>
        <end position="377"/>
    </location>
</feature>
<gene>
    <name evidence="2" type="ORF">ACHAWU_005933</name>
</gene>
<dbReference type="AlphaFoldDB" id="A0ABD3M8W3"/>
<organism evidence="2 3">
    <name type="scientific">Discostella pseudostelligera</name>
    <dbReference type="NCBI Taxonomy" id="259834"/>
    <lineage>
        <taxon>Eukaryota</taxon>
        <taxon>Sar</taxon>
        <taxon>Stramenopiles</taxon>
        <taxon>Ochrophyta</taxon>
        <taxon>Bacillariophyta</taxon>
        <taxon>Coscinodiscophyceae</taxon>
        <taxon>Thalassiosirophycidae</taxon>
        <taxon>Stephanodiscales</taxon>
        <taxon>Stephanodiscaceae</taxon>
        <taxon>Discostella</taxon>
    </lineage>
</organism>
<dbReference type="InterPro" id="IPR003774">
    <property type="entry name" value="AlgH-like"/>
</dbReference>
<comment type="caution">
    <text evidence="2">The sequence shown here is derived from an EMBL/GenBank/DDBJ whole genome shotgun (WGS) entry which is preliminary data.</text>
</comment>
<evidence type="ECO:0000313" key="3">
    <source>
        <dbReference type="Proteomes" id="UP001530293"/>
    </source>
</evidence>
<dbReference type="Pfam" id="PF02622">
    <property type="entry name" value="DUF179"/>
    <property type="match status" value="1"/>
</dbReference>
<proteinExistence type="predicted"/>
<evidence type="ECO:0000313" key="2">
    <source>
        <dbReference type="EMBL" id="KAL3760398.1"/>
    </source>
</evidence>
<feature type="compositionally biased region" description="Acidic residues" evidence="1">
    <location>
        <begin position="357"/>
        <end position="369"/>
    </location>
</feature>
<name>A0ABD3M8W3_9STRA</name>
<sequence length="536" mass="57754">GRRSSYSRSSICSSTHLFASEQFYDDFEDFGELGDASGAAAGGGSNNSDGKNNIGGDRSSSNSPTSSTESSINNDADDLGANDDAVMNELRKRMNALSKMRTGDEGDDVAVDDDEEEEEEEEDEEDDEEEEEDDDEDSGSALPDLEGSTISSIDDIIGFAQAKARIRKANLSGSGESSAKSTIGGTWEAENWARPIPINADEDEEIDFDNLLEGGIILIANPAKFCSDLATETDNEDGGGADSSIANERKKSNSFLGGLFDDPFPSSSSSKNANKNKKSEGISPALLAKFGITLPPSPDLGPDRRADLLPVVLLIDRDPVSGCRAVLMNRRTGNLMGDLPSTLFQSPTQQQQATGDGDADDSNSGEEGGEGGYYPPNPHPLSAFMIQPLWWAGSSPGVAIDNSNRGGGGGGGINAIRMVHACPYVNGSVPLAKSDGLYWGGNPVQAQEAMRDERLEKPLTGFDFKFFIQTTRWLPSQLEQEIKDGVWYLATVSKEVLFRSRDRLGAKRAKPLWTEIIELLGDDYRHIRDQLYGEEE</sequence>
<dbReference type="Proteomes" id="UP001530293">
    <property type="component" value="Unassembled WGS sequence"/>
</dbReference>